<accession>A0A160N0A8</accession>
<name>A0A160N0A8_9GAMM</name>
<proteinExistence type="predicted"/>
<sequence>MGGVGHLGARIRGGGAPIIADAPARPWSGFPDSCCIASNGALRCVGRRRR</sequence>
<dbReference type="KEGG" id="dtx:ATSB10_12730"/>
<evidence type="ECO:0000313" key="1">
    <source>
        <dbReference type="EMBL" id="AND68727.1"/>
    </source>
</evidence>
<gene>
    <name evidence="1" type="ORF">ATSB10_12730</name>
</gene>
<reference evidence="1 2" key="1">
    <citation type="submission" date="2016-02" db="EMBL/GenBank/DDBJ databases">
        <title>Complete genome sequencing and analysis of ATSB10, Dyella thiooxydans isolated from rhizosphere soil of sunflower (Helianthus annuus L.).</title>
        <authorList>
            <person name="Lee Y."/>
            <person name="Hwangbo K."/>
            <person name="Chung H."/>
            <person name="Yoo J."/>
            <person name="Kim K.Y."/>
            <person name="Sa T.M."/>
            <person name="Um Y."/>
            <person name="Madhaiyan M."/>
        </authorList>
    </citation>
    <scope>NUCLEOTIDE SEQUENCE [LARGE SCALE GENOMIC DNA]</scope>
    <source>
        <strain evidence="1 2">ATSB10</strain>
    </source>
</reference>
<keyword evidence="2" id="KW-1185">Reference proteome</keyword>
<dbReference type="EMBL" id="CP014841">
    <property type="protein sequence ID" value="AND68727.1"/>
    <property type="molecule type" value="Genomic_DNA"/>
</dbReference>
<dbReference type="Proteomes" id="UP000077255">
    <property type="component" value="Chromosome"/>
</dbReference>
<protein>
    <submittedName>
        <fullName evidence="1">Uncharacterized protein</fullName>
    </submittedName>
</protein>
<dbReference type="AlphaFoldDB" id="A0A160N0A8"/>
<evidence type="ECO:0000313" key="2">
    <source>
        <dbReference type="Proteomes" id="UP000077255"/>
    </source>
</evidence>
<organism evidence="1 2">
    <name type="scientific">Dyella thiooxydans</name>
    <dbReference type="NCBI Taxonomy" id="445710"/>
    <lineage>
        <taxon>Bacteria</taxon>
        <taxon>Pseudomonadati</taxon>
        <taxon>Pseudomonadota</taxon>
        <taxon>Gammaproteobacteria</taxon>
        <taxon>Lysobacterales</taxon>
        <taxon>Rhodanobacteraceae</taxon>
        <taxon>Dyella</taxon>
    </lineage>
</organism>